<protein>
    <recommendedName>
        <fullName evidence="9">Major facilitator superfamily (MFS) profile domain-containing protein</fullName>
    </recommendedName>
</protein>
<dbReference type="RefSeq" id="WP_067699770.1">
    <property type="nucleotide sequence ID" value="NZ_LLZH01000294.1"/>
</dbReference>
<keyword evidence="8" id="KW-1185">Reference proteome</keyword>
<accession>A0A117MP05</accession>
<organism evidence="7 8">
    <name type="scientific">Actinoplanes awajinensis subsp. mycoplanecinus</name>
    <dbReference type="NCBI Taxonomy" id="135947"/>
    <lineage>
        <taxon>Bacteria</taxon>
        <taxon>Bacillati</taxon>
        <taxon>Actinomycetota</taxon>
        <taxon>Actinomycetes</taxon>
        <taxon>Micromonosporales</taxon>
        <taxon>Micromonosporaceae</taxon>
        <taxon>Actinoplanes</taxon>
    </lineage>
</organism>
<dbReference type="SUPFAM" id="SSF103473">
    <property type="entry name" value="MFS general substrate transporter"/>
    <property type="match status" value="1"/>
</dbReference>
<dbReference type="InterPro" id="IPR036259">
    <property type="entry name" value="MFS_trans_sf"/>
</dbReference>
<dbReference type="AlphaFoldDB" id="A0A117MP05"/>
<keyword evidence="2" id="KW-1003">Cell membrane</keyword>
<feature type="transmembrane region" description="Helical" evidence="6">
    <location>
        <begin position="49"/>
        <end position="70"/>
    </location>
</feature>
<name>A0A117MP05_9ACTN</name>
<proteinExistence type="predicted"/>
<dbReference type="EMBL" id="LLZH01000294">
    <property type="protein sequence ID" value="KUL27879.1"/>
    <property type="molecule type" value="Genomic_DNA"/>
</dbReference>
<evidence type="ECO:0000256" key="4">
    <source>
        <dbReference type="ARBA" id="ARBA00022989"/>
    </source>
</evidence>
<evidence type="ECO:0000256" key="2">
    <source>
        <dbReference type="ARBA" id="ARBA00022475"/>
    </source>
</evidence>
<evidence type="ECO:0000313" key="7">
    <source>
        <dbReference type="EMBL" id="KUL27879.1"/>
    </source>
</evidence>
<comment type="subcellular location">
    <subcellularLocation>
        <location evidence="1">Cell membrane</location>
        <topology evidence="1">Multi-pass membrane protein</topology>
    </subcellularLocation>
</comment>
<dbReference type="Gene3D" id="1.20.1250.20">
    <property type="entry name" value="MFS general substrate transporter like domains"/>
    <property type="match status" value="1"/>
</dbReference>
<evidence type="ECO:0000256" key="5">
    <source>
        <dbReference type="ARBA" id="ARBA00023136"/>
    </source>
</evidence>
<dbReference type="PANTHER" id="PTHR23513">
    <property type="entry name" value="INTEGRAL MEMBRANE EFFLUX PROTEIN-RELATED"/>
    <property type="match status" value="1"/>
</dbReference>
<dbReference type="GO" id="GO:0005886">
    <property type="term" value="C:plasma membrane"/>
    <property type="evidence" value="ECO:0007669"/>
    <property type="project" value="UniProtKB-SubCell"/>
</dbReference>
<evidence type="ECO:0008006" key="9">
    <source>
        <dbReference type="Google" id="ProtNLM"/>
    </source>
</evidence>
<keyword evidence="3 6" id="KW-0812">Transmembrane</keyword>
<dbReference type="PANTHER" id="PTHR23513:SF6">
    <property type="entry name" value="MAJOR FACILITATOR SUPERFAMILY ASSOCIATED DOMAIN-CONTAINING PROTEIN"/>
    <property type="match status" value="1"/>
</dbReference>
<evidence type="ECO:0000256" key="1">
    <source>
        <dbReference type="ARBA" id="ARBA00004651"/>
    </source>
</evidence>
<evidence type="ECO:0000313" key="8">
    <source>
        <dbReference type="Proteomes" id="UP000053244"/>
    </source>
</evidence>
<sequence length="119" mass="13235">MPEPQAGYREIFAVREYRHLFAANLLSLIGDQLTAVALSFLVYQRSGSLLLAALTFAGSYLTWVVGGPLLSVLADRLPRRRVLLTCDLIRAGLVLVMLIPGRRRPCWPWTPPPSCSRPC</sequence>
<comment type="caution">
    <text evidence="7">The sequence shown here is derived from an EMBL/GenBank/DDBJ whole genome shotgun (WGS) entry which is preliminary data.</text>
</comment>
<reference evidence="7 8" key="1">
    <citation type="submission" date="2015-10" db="EMBL/GenBank/DDBJ databases">
        <authorList>
            <person name="Gilbert D.G."/>
        </authorList>
    </citation>
    <scope>NUCLEOTIDE SEQUENCE [LARGE SCALE GENOMIC DNA]</scope>
    <source>
        <strain evidence="7 8">NRRL B-16712</strain>
    </source>
</reference>
<dbReference type="Proteomes" id="UP000053244">
    <property type="component" value="Unassembled WGS sequence"/>
</dbReference>
<evidence type="ECO:0000256" key="3">
    <source>
        <dbReference type="ARBA" id="ARBA00022692"/>
    </source>
</evidence>
<keyword evidence="5 6" id="KW-0472">Membrane</keyword>
<keyword evidence="4 6" id="KW-1133">Transmembrane helix</keyword>
<feature type="transmembrane region" description="Helical" evidence="6">
    <location>
        <begin position="21"/>
        <end position="43"/>
    </location>
</feature>
<evidence type="ECO:0000256" key="6">
    <source>
        <dbReference type="SAM" id="Phobius"/>
    </source>
</evidence>
<gene>
    <name evidence="7" type="ORF">ADL15_34170</name>
</gene>